<evidence type="ECO:0000256" key="2">
    <source>
        <dbReference type="ARBA" id="ARBA00023239"/>
    </source>
</evidence>
<dbReference type="GO" id="GO:0010181">
    <property type="term" value="F:FMN binding"/>
    <property type="evidence" value="ECO:0007669"/>
    <property type="project" value="InterPro"/>
</dbReference>
<dbReference type="GO" id="GO:0071513">
    <property type="term" value="C:phosphopantothenoylcysteine decarboxylase complex"/>
    <property type="evidence" value="ECO:0007669"/>
    <property type="project" value="TreeGrafter"/>
</dbReference>
<evidence type="ECO:0000259" key="3">
    <source>
        <dbReference type="Pfam" id="PF02441"/>
    </source>
</evidence>
<keyword evidence="2" id="KW-0456">Lyase</keyword>
<dbReference type="Gene3D" id="3.40.50.1950">
    <property type="entry name" value="Flavin prenyltransferase-like"/>
    <property type="match status" value="1"/>
</dbReference>
<gene>
    <name evidence="5" type="ORF">UFOPK2265_00265</name>
</gene>
<feature type="domain" description="DNA/pantothenate metabolism flavoprotein C-terminal" evidence="4">
    <location>
        <begin position="185"/>
        <end position="389"/>
    </location>
</feature>
<organism evidence="5">
    <name type="scientific">freshwater metagenome</name>
    <dbReference type="NCBI Taxonomy" id="449393"/>
    <lineage>
        <taxon>unclassified sequences</taxon>
        <taxon>metagenomes</taxon>
        <taxon>ecological metagenomes</taxon>
    </lineage>
</organism>
<evidence type="ECO:0000256" key="1">
    <source>
        <dbReference type="ARBA" id="ARBA00022793"/>
    </source>
</evidence>
<dbReference type="InterPro" id="IPR035929">
    <property type="entry name" value="CoaB-like_sf"/>
</dbReference>
<dbReference type="PANTHER" id="PTHR14359">
    <property type="entry name" value="HOMO-OLIGOMERIC FLAVIN CONTAINING CYS DECARBOXYLASE FAMILY"/>
    <property type="match status" value="1"/>
</dbReference>
<dbReference type="HAMAP" id="MF_02225">
    <property type="entry name" value="CoaBC"/>
    <property type="match status" value="1"/>
</dbReference>
<dbReference type="NCBIfam" id="TIGR00521">
    <property type="entry name" value="coaBC_dfp"/>
    <property type="match status" value="1"/>
</dbReference>
<evidence type="ECO:0000259" key="4">
    <source>
        <dbReference type="Pfam" id="PF04127"/>
    </source>
</evidence>
<sequence length="394" mass="41957">MSANAREVVLGVGAGIAAYKACDLLRRLQDRGYVITVVPTPSSLNFVGAATWAALSGRPVTSQVWENTHEVAHISIAERTDFFLIAPATADLIARIAAGRADDLLTNLVLASDVPIMIVPAMHPQMWNDAATVANVEMLRARGYIVMEPDVGRLTGSDSGQGRFPEVSAIIERFDAVTGNVRDLIGRKILISGGGTREDIDPVRFIGNRSSGKQSIAIAKAALQRGAEVHLVAANMDTSTLQDLNVTHVESAAQMREALAGTFESCDVLIMCAAVADAKPVRTVVEKIKKSLFTSIELEANPDLLAELGKRKISQVMIGFAAETSNLIESARAKLVAKGLDIIYVNDVSNGAIFGKDTTSGMILKRTGADIALKEVSKDALANLLLDDALRQLG</sequence>
<dbReference type="Pfam" id="PF04127">
    <property type="entry name" value="DFP"/>
    <property type="match status" value="1"/>
</dbReference>
<proteinExistence type="inferred from homology"/>
<dbReference type="Gene3D" id="3.40.50.10300">
    <property type="entry name" value="CoaB-like"/>
    <property type="match status" value="1"/>
</dbReference>
<dbReference type="GO" id="GO:0004632">
    <property type="term" value="F:phosphopantothenate--cysteine ligase activity"/>
    <property type="evidence" value="ECO:0007669"/>
    <property type="project" value="InterPro"/>
</dbReference>
<protein>
    <submittedName>
        <fullName evidence="5">Unannotated protein</fullName>
    </submittedName>
</protein>
<dbReference type="Pfam" id="PF02441">
    <property type="entry name" value="Flavoprotein"/>
    <property type="match status" value="1"/>
</dbReference>
<dbReference type="InterPro" id="IPR003382">
    <property type="entry name" value="Flavoprotein"/>
</dbReference>
<dbReference type="SUPFAM" id="SSF102645">
    <property type="entry name" value="CoaB-like"/>
    <property type="match status" value="1"/>
</dbReference>
<dbReference type="AlphaFoldDB" id="A0A6J6KY76"/>
<keyword evidence="1" id="KW-0210">Decarboxylase</keyword>
<feature type="domain" description="Flavoprotein" evidence="3">
    <location>
        <begin position="7"/>
        <end position="174"/>
    </location>
</feature>
<dbReference type="GO" id="GO:0015941">
    <property type="term" value="P:pantothenate catabolic process"/>
    <property type="evidence" value="ECO:0007669"/>
    <property type="project" value="InterPro"/>
</dbReference>
<accession>A0A6J6KY76</accession>
<name>A0A6J6KY76_9ZZZZ</name>
<dbReference type="GO" id="GO:0015937">
    <property type="term" value="P:coenzyme A biosynthetic process"/>
    <property type="evidence" value="ECO:0007669"/>
    <property type="project" value="InterPro"/>
</dbReference>
<dbReference type="InterPro" id="IPR036551">
    <property type="entry name" value="Flavin_trans-like"/>
</dbReference>
<dbReference type="GO" id="GO:0004633">
    <property type="term" value="F:phosphopantothenoylcysteine decarboxylase activity"/>
    <property type="evidence" value="ECO:0007669"/>
    <property type="project" value="InterPro"/>
</dbReference>
<evidence type="ECO:0000313" key="5">
    <source>
        <dbReference type="EMBL" id="CAB4652959.1"/>
    </source>
</evidence>
<dbReference type="InterPro" id="IPR005252">
    <property type="entry name" value="CoaBC"/>
</dbReference>
<dbReference type="PANTHER" id="PTHR14359:SF6">
    <property type="entry name" value="PHOSPHOPANTOTHENOYLCYSTEINE DECARBOXYLASE"/>
    <property type="match status" value="1"/>
</dbReference>
<dbReference type="SUPFAM" id="SSF52507">
    <property type="entry name" value="Homo-oligomeric flavin-containing Cys decarboxylases, HFCD"/>
    <property type="match status" value="1"/>
</dbReference>
<dbReference type="EMBL" id="CAEZWP010000006">
    <property type="protein sequence ID" value="CAB4652959.1"/>
    <property type="molecule type" value="Genomic_DNA"/>
</dbReference>
<dbReference type="InterPro" id="IPR007085">
    <property type="entry name" value="DNA/pantothenate-metab_flavo_C"/>
</dbReference>
<reference evidence="5" key="1">
    <citation type="submission" date="2020-05" db="EMBL/GenBank/DDBJ databases">
        <authorList>
            <person name="Chiriac C."/>
            <person name="Salcher M."/>
            <person name="Ghai R."/>
            <person name="Kavagutti S V."/>
        </authorList>
    </citation>
    <scope>NUCLEOTIDE SEQUENCE</scope>
</reference>